<keyword evidence="3" id="KW-0862">Zinc</keyword>
<reference evidence="8" key="1">
    <citation type="journal article" date="2019" name="Sci. Rep.">
        <title>Draft genome of Tanacetum cinerariifolium, the natural source of mosquito coil.</title>
        <authorList>
            <person name="Yamashiro T."/>
            <person name="Shiraishi A."/>
            <person name="Satake H."/>
            <person name="Nakayama K."/>
        </authorList>
    </citation>
    <scope>NUCLEOTIDE SEQUENCE</scope>
</reference>
<dbReference type="PANTHER" id="PTHR45495:SF1">
    <property type="entry name" value="DNAJ PROTEIN JJJ1 HOMOLOG"/>
    <property type="match status" value="1"/>
</dbReference>
<organism evidence="8">
    <name type="scientific">Tanacetum cinerariifolium</name>
    <name type="common">Dalmatian daisy</name>
    <name type="synonym">Chrysanthemum cinerariifolium</name>
    <dbReference type="NCBI Taxonomy" id="118510"/>
    <lineage>
        <taxon>Eukaryota</taxon>
        <taxon>Viridiplantae</taxon>
        <taxon>Streptophyta</taxon>
        <taxon>Embryophyta</taxon>
        <taxon>Tracheophyta</taxon>
        <taxon>Spermatophyta</taxon>
        <taxon>Magnoliopsida</taxon>
        <taxon>eudicotyledons</taxon>
        <taxon>Gunneridae</taxon>
        <taxon>Pentapetalae</taxon>
        <taxon>asterids</taxon>
        <taxon>campanulids</taxon>
        <taxon>Asterales</taxon>
        <taxon>Asteraceae</taxon>
        <taxon>Asteroideae</taxon>
        <taxon>Anthemideae</taxon>
        <taxon>Anthemidinae</taxon>
        <taxon>Tanacetum</taxon>
    </lineage>
</organism>
<dbReference type="Gene3D" id="3.30.160.60">
    <property type="entry name" value="Classic Zinc Finger"/>
    <property type="match status" value="1"/>
</dbReference>
<evidence type="ECO:0000256" key="4">
    <source>
        <dbReference type="PROSITE-ProRule" id="PRU00042"/>
    </source>
</evidence>
<dbReference type="PANTHER" id="PTHR45495">
    <property type="entry name" value="DNAJ PROTEIN JJJ1 HOMOLOG"/>
    <property type="match status" value="1"/>
</dbReference>
<feature type="domain" description="C2H2-type" evidence="7">
    <location>
        <begin position="121"/>
        <end position="150"/>
    </location>
</feature>
<comment type="caution">
    <text evidence="8">The sequence shown here is derived from an EMBL/GenBank/DDBJ whole genome shotgun (WGS) entry which is preliminary data.</text>
</comment>
<dbReference type="InterPro" id="IPR044648">
    <property type="entry name" value="JJJ1_plant"/>
</dbReference>
<keyword evidence="5" id="KW-0175">Coiled coil</keyword>
<proteinExistence type="predicted"/>
<feature type="compositionally biased region" description="Basic and acidic residues" evidence="6">
    <location>
        <begin position="179"/>
        <end position="196"/>
    </location>
</feature>
<evidence type="ECO:0000259" key="7">
    <source>
        <dbReference type="PROSITE" id="PS50157"/>
    </source>
</evidence>
<dbReference type="InterPro" id="IPR022755">
    <property type="entry name" value="Znf_C2H2_jaz"/>
</dbReference>
<dbReference type="EMBL" id="BKCJ011057810">
    <property type="protein sequence ID" value="GFC76747.1"/>
    <property type="molecule type" value="Genomic_DNA"/>
</dbReference>
<keyword evidence="1" id="KW-0479">Metal-binding</keyword>
<dbReference type="Pfam" id="PF21884">
    <property type="entry name" value="ZUO1-like_ZHD"/>
    <property type="match status" value="1"/>
</dbReference>
<feature type="non-terminal residue" evidence="8">
    <location>
        <position position="1"/>
    </location>
</feature>
<feature type="compositionally biased region" description="Acidic residues" evidence="6">
    <location>
        <begin position="197"/>
        <end position="231"/>
    </location>
</feature>
<feature type="region of interest" description="Disordered" evidence="6">
    <location>
        <begin position="131"/>
        <end position="233"/>
    </location>
</feature>
<dbReference type="GO" id="GO:0003676">
    <property type="term" value="F:nucleic acid binding"/>
    <property type="evidence" value="ECO:0007669"/>
    <property type="project" value="InterPro"/>
</dbReference>
<evidence type="ECO:0000256" key="3">
    <source>
        <dbReference type="ARBA" id="ARBA00022833"/>
    </source>
</evidence>
<sequence length="283" mass="34090">MDFVWADEYDAMNGPNRKSRRIMEEENKKIRKKVRREYNETVRGLAEFVKKRDKRVIDMQIKRNEEIERKKEEERLRKKEIERLKKERAMAYEVPDWAKVEEDVESEVQEEVEVEDKRNEFYCVACGKKFKSDKQWKNHEQSKKHKEKVAELRDAFSEEDRENEDEEEEEEDGFVSVDEVEKLKEEFEGIEIRKEEKDDDDKSESDEEFVDVDDGEKEEDDNEDEDDDDEDSVLKAMLKKKENVGNTRKQKAPKNVYVEAEVAEVDLMEYMEYNNTKGRRKRG</sequence>
<feature type="compositionally biased region" description="Acidic residues" evidence="6">
    <location>
        <begin position="159"/>
        <end position="173"/>
    </location>
</feature>
<protein>
    <submittedName>
        <fullName evidence="8">DnaJ protein JJJ1 homolog</fullName>
    </submittedName>
</protein>
<dbReference type="PROSITE" id="PS00028">
    <property type="entry name" value="ZINC_FINGER_C2H2_1"/>
    <property type="match status" value="1"/>
</dbReference>
<dbReference type="InterPro" id="IPR054076">
    <property type="entry name" value="ZUO1-like_ZHD"/>
</dbReference>
<accession>A0A699QVS0</accession>
<evidence type="ECO:0000256" key="1">
    <source>
        <dbReference type="ARBA" id="ARBA00022723"/>
    </source>
</evidence>
<name>A0A699QVS0_TANCI</name>
<evidence type="ECO:0000256" key="2">
    <source>
        <dbReference type="ARBA" id="ARBA00022771"/>
    </source>
</evidence>
<dbReference type="AlphaFoldDB" id="A0A699QVS0"/>
<dbReference type="InterPro" id="IPR013087">
    <property type="entry name" value="Znf_C2H2_type"/>
</dbReference>
<feature type="coiled-coil region" evidence="5">
    <location>
        <begin position="20"/>
        <end position="89"/>
    </location>
</feature>
<gene>
    <name evidence="8" type="ORF">Tci_848717</name>
</gene>
<dbReference type="InterPro" id="IPR036236">
    <property type="entry name" value="Znf_C2H2_sf"/>
</dbReference>
<evidence type="ECO:0000256" key="6">
    <source>
        <dbReference type="SAM" id="MobiDB-lite"/>
    </source>
</evidence>
<dbReference type="GO" id="GO:0008270">
    <property type="term" value="F:zinc ion binding"/>
    <property type="evidence" value="ECO:0007669"/>
    <property type="project" value="UniProtKB-KW"/>
</dbReference>
<keyword evidence="2 4" id="KW-0863">Zinc-finger</keyword>
<dbReference type="Pfam" id="PF12171">
    <property type="entry name" value="zf-C2H2_jaz"/>
    <property type="match status" value="1"/>
</dbReference>
<dbReference type="SMART" id="SM00451">
    <property type="entry name" value="ZnF_U1"/>
    <property type="match status" value="1"/>
</dbReference>
<feature type="non-terminal residue" evidence="8">
    <location>
        <position position="283"/>
    </location>
</feature>
<dbReference type="SUPFAM" id="SSF57667">
    <property type="entry name" value="beta-beta-alpha zinc fingers"/>
    <property type="match status" value="1"/>
</dbReference>
<evidence type="ECO:0000256" key="5">
    <source>
        <dbReference type="SAM" id="Coils"/>
    </source>
</evidence>
<feature type="compositionally biased region" description="Basic and acidic residues" evidence="6">
    <location>
        <begin position="131"/>
        <end position="141"/>
    </location>
</feature>
<dbReference type="PROSITE" id="PS50157">
    <property type="entry name" value="ZINC_FINGER_C2H2_2"/>
    <property type="match status" value="1"/>
</dbReference>
<feature type="compositionally biased region" description="Basic and acidic residues" evidence="6">
    <location>
        <begin position="148"/>
        <end position="158"/>
    </location>
</feature>
<evidence type="ECO:0000313" key="8">
    <source>
        <dbReference type="EMBL" id="GFC76747.1"/>
    </source>
</evidence>
<dbReference type="InterPro" id="IPR003604">
    <property type="entry name" value="Matrin/U1-like-C_Znf_C2H2"/>
</dbReference>